<feature type="domain" description="Helix-hairpin-helix DNA-binding motif class 1" evidence="3">
    <location>
        <begin position="213"/>
        <end position="232"/>
    </location>
</feature>
<dbReference type="Pfam" id="PF10531">
    <property type="entry name" value="SLBB"/>
    <property type="match status" value="1"/>
</dbReference>
<dbReference type="PANTHER" id="PTHR21180:SF32">
    <property type="entry name" value="ENDONUCLEASE_EXONUCLEASE_PHOSPHATASE FAMILY DOMAIN-CONTAINING PROTEIN 1"/>
    <property type="match status" value="1"/>
</dbReference>
<reference evidence="4 5" key="1">
    <citation type="submission" date="2023-06" db="EMBL/GenBank/DDBJ databases">
        <authorList>
            <person name="Feng G."/>
            <person name="Li J."/>
            <person name="Zhu H."/>
        </authorList>
    </citation>
    <scope>NUCLEOTIDE SEQUENCE [LARGE SCALE GENOMIC DNA]</scope>
    <source>
        <strain evidence="4 5">RHCKG23</strain>
    </source>
</reference>
<accession>A0ABT7T636</accession>
<sequence length="265" mass="25738">MSHDPPVTSPSSGSASTGARWWERCTLSPRAALVLAAVVVVVALVVVAVGTLRGRSSGEVTVTGGSQPAPTVPSPSGGGPVPSGPAAVGSVAPSASAAVAAVYVLGAVRHAGVVEVPVGTRVDAELERAGGAAEDADLARLNLARAVVDGERLYVPRVGETSVPEALGPDVTGGSGTAGGASVGGAGGGVGSGAGGTAGGPDAVVDLNTADQATLETLPGIGPALAGRIIAWREEHGGFSSVDDLLDVSGIGQARLDDLRDRVRV</sequence>
<keyword evidence="4" id="KW-0238">DNA-binding</keyword>
<evidence type="ECO:0000259" key="3">
    <source>
        <dbReference type="SMART" id="SM00278"/>
    </source>
</evidence>
<feature type="transmembrane region" description="Helical" evidence="2">
    <location>
        <begin position="31"/>
        <end position="52"/>
    </location>
</feature>
<dbReference type="PANTHER" id="PTHR21180">
    <property type="entry name" value="ENDONUCLEASE/EXONUCLEASE/PHOSPHATASE FAMILY DOMAIN-CONTAINING PROTEIN 1"/>
    <property type="match status" value="1"/>
</dbReference>
<proteinExistence type="predicted"/>
<dbReference type="InterPro" id="IPR019554">
    <property type="entry name" value="Soluble_ligand-bd"/>
</dbReference>
<dbReference type="Pfam" id="PF12836">
    <property type="entry name" value="HHH_3"/>
    <property type="match status" value="1"/>
</dbReference>
<name>A0ABT7T636_9MICO</name>
<dbReference type="Proteomes" id="UP001237823">
    <property type="component" value="Unassembled WGS sequence"/>
</dbReference>
<feature type="domain" description="Helix-hairpin-helix DNA-binding motif class 1" evidence="3">
    <location>
        <begin position="243"/>
        <end position="262"/>
    </location>
</feature>
<organism evidence="4 5">
    <name type="scientific">Curtobacterium citri</name>
    <dbReference type="NCBI Taxonomy" id="3055139"/>
    <lineage>
        <taxon>Bacteria</taxon>
        <taxon>Bacillati</taxon>
        <taxon>Actinomycetota</taxon>
        <taxon>Actinomycetes</taxon>
        <taxon>Micrococcales</taxon>
        <taxon>Microbacteriaceae</taxon>
        <taxon>Curtobacterium</taxon>
    </lineage>
</organism>
<comment type="caution">
    <text evidence="4">The sequence shown here is derived from an EMBL/GenBank/DDBJ whole genome shotgun (WGS) entry which is preliminary data.</text>
</comment>
<dbReference type="Gene3D" id="1.10.150.280">
    <property type="entry name" value="AF1531-like domain"/>
    <property type="match status" value="1"/>
</dbReference>
<evidence type="ECO:0000313" key="4">
    <source>
        <dbReference type="EMBL" id="MDM7885040.1"/>
    </source>
</evidence>
<keyword evidence="2" id="KW-0472">Membrane</keyword>
<evidence type="ECO:0000256" key="1">
    <source>
        <dbReference type="SAM" id="MobiDB-lite"/>
    </source>
</evidence>
<dbReference type="InterPro" id="IPR010994">
    <property type="entry name" value="RuvA_2-like"/>
</dbReference>
<dbReference type="InterPro" id="IPR003583">
    <property type="entry name" value="Hlx-hairpin-Hlx_DNA-bd_motif"/>
</dbReference>
<evidence type="ECO:0000256" key="2">
    <source>
        <dbReference type="SAM" id="Phobius"/>
    </source>
</evidence>
<keyword evidence="2" id="KW-0812">Transmembrane</keyword>
<dbReference type="EMBL" id="JAUCML010000004">
    <property type="protein sequence ID" value="MDM7885040.1"/>
    <property type="molecule type" value="Genomic_DNA"/>
</dbReference>
<protein>
    <submittedName>
        <fullName evidence="4">ComEA family DNA-binding protein</fullName>
    </submittedName>
</protein>
<keyword evidence="5" id="KW-1185">Reference proteome</keyword>
<dbReference type="SMART" id="SM00278">
    <property type="entry name" value="HhH1"/>
    <property type="match status" value="2"/>
</dbReference>
<dbReference type="InterPro" id="IPR051675">
    <property type="entry name" value="Endo/Exo/Phosphatase_dom_1"/>
</dbReference>
<evidence type="ECO:0000313" key="5">
    <source>
        <dbReference type="Proteomes" id="UP001237823"/>
    </source>
</evidence>
<feature type="region of interest" description="Disordered" evidence="1">
    <location>
        <begin position="57"/>
        <end position="89"/>
    </location>
</feature>
<gene>
    <name evidence="4" type="ORF">QUG92_07980</name>
</gene>
<keyword evidence="2" id="KW-1133">Transmembrane helix</keyword>
<dbReference type="RefSeq" id="WP_289458638.1">
    <property type="nucleotide sequence ID" value="NZ_JAUCML010000004.1"/>
</dbReference>
<dbReference type="Gene3D" id="3.10.560.10">
    <property type="entry name" value="Outer membrane lipoprotein wza domain like"/>
    <property type="match status" value="1"/>
</dbReference>
<dbReference type="GO" id="GO:0003677">
    <property type="term" value="F:DNA binding"/>
    <property type="evidence" value="ECO:0007669"/>
    <property type="project" value="UniProtKB-KW"/>
</dbReference>
<dbReference type="SUPFAM" id="SSF47781">
    <property type="entry name" value="RuvA domain 2-like"/>
    <property type="match status" value="1"/>
</dbReference>